<evidence type="ECO:0000259" key="11">
    <source>
        <dbReference type="Pfam" id="PF02518"/>
    </source>
</evidence>
<keyword evidence="10" id="KW-0812">Transmembrane</keyword>
<keyword evidence="4" id="KW-0808">Transferase</keyword>
<evidence type="ECO:0000256" key="3">
    <source>
        <dbReference type="ARBA" id="ARBA00022553"/>
    </source>
</evidence>
<dbReference type="Gene3D" id="3.30.565.10">
    <property type="entry name" value="Histidine kinase-like ATPase, C-terminal domain"/>
    <property type="match status" value="1"/>
</dbReference>
<dbReference type="EMBL" id="SMBP01000014">
    <property type="protein sequence ID" value="TCU58340.1"/>
    <property type="molecule type" value="Genomic_DNA"/>
</dbReference>
<protein>
    <recommendedName>
        <fullName evidence="2">histidine kinase</fullName>
        <ecNumber evidence="2">2.7.13.3</ecNumber>
    </recommendedName>
</protein>
<dbReference type="GO" id="GO:0000155">
    <property type="term" value="F:phosphorelay sensor kinase activity"/>
    <property type="evidence" value="ECO:0007669"/>
    <property type="project" value="InterPro"/>
</dbReference>
<keyword evidence="3" id="KW-0597">Phosphoprotein</keyword>
<feature type="transmembrane region" description="Helical" evidence="10">
    <location>
        <begin position="135"/>
        <end position="155"/>
    </location>
</feature>
<feature type="transmembrane region" description="Helical" evidence="10">
    <location>
        <begin position="175"/>
        <end position="200"/>
    </location>
</feature>
<keyword evidence="8" id="KW-0902">Two-component regulatory system</keyword>
<evidence type="ECO:0000313" key="14">
    <source>
        <dbReference type="Proteomes" id="UP000295773"/>
    </source>
</evidence>
<dbReference type="PANTHER" id="PTHR24421">
    <property type="entry name" value="NITRATE/NITRITE SENSOR PROTEIN NARX-RELATED"/>
    <property type="match status" value="1"/>
</dbReference>
<dbReference type="EC" id="2.7.13.3" evidence="2"/>
<dbReference type="AlphaFoldDB" id="A0A4R3TA40"/>
<feature type="transmembrane region" description="Helical" evidence="10">
    <location>
        <begin position="12"/>
        <end position="35"/>
    </location>
</feature>
<comment type="catalytic activity">
    <reaction evidence="1">
        <text>ATP + protein L-histidine = ADP + protein N-phospho-L-histidine.</text>
        <dbReference type="EC" id="2.7.13.3"/>
    </reaction>
</comment>
<dbReference type="Pfam" id="PF02518">
    <property type="entry name" value="HATPase_c"/>
    <property type="match status" value="1"/>
</dbReference>
<dbReference type="Proteomes" id="UP000295773">
    <property type="component" value="Unassembled WGS sequence"/>
</dbReference>
<evidence type="ECO:0000256" key="5">
    <source>
        <dbReference type="ARBA" id="ARBA00022741"/>
    </source>
</evidence>
<feature type="domain" description="Histidine kinase/HSP90-like ATPase" evidence="11">
    <location>
        <begin position="346"/>
        <end position="404"/>
    </location>
</feature>
<evidence type="ECO:0000256" key="6">
    <source>
        <dbReference type="ARBA" id="ARBA00022777"/>
    </source>
</evidence>
<evidence type="ECO:0000256" key="1">
    <source>
        <dbReference type="ARBA" id="ARBA00000085"/>
    </source>
</evidence>
<accession>A0A4R3TA40</accession>
<dbReference type="InterPro" id="IPR011712">
    <property type="entry name" value="Sig_transdc_His_kin_sub3_dim/P"/>
</dbReference>
<evidence type="ECO:0000313" key="13">
    <source>
        <dbReference type="EMBL" id="TCU58340.1"/>
    </source>
</evidence>
<keyword evidence="14" id="KW-1185">Reference proteome</keyword>
<dbReference type="InterPro" id="IPR036890">
    <property type="entry name" value="HATPase_C_sf"/>
</dbReference>
<keyword evidence="7" id="KW-0067">ATP-binding</keyword>
<organism evidence="13 14">
    <name type="scientific">Longicatena caecimuris</name>
    <dbReference type="NCBI Taxonomy" id="1796635"/>
    <lineage>
        <taxon>Bacteria</taxon>
        <taxon>Bacillati</taxon>
        <taxon>Bacillota</taxon>
        <taxon>Erysipelotrichia</taxon>
        <taxon>Erysipelotrichales</taxon>
        <taxon>Erysipelotrichaceae</taxon>
        <taxon>Longicatena</taxon>
    </lineage>
</organism>
<keyword evidence="6 13" id="KW-0418">Kinase</keyword>
<evidence type="ECO:0000256" key="9">
    <source>
        <dbReference type="SAM" id="Coils"/>
    </source>
</evidence>
<dbReference type="PANTHER" id="PTHR24421:SF10">
    <property type="entry name" value="NITRATE_NITRITE SENSOR PROTEIN NARQ"/>
    <property type="match status" value="1"/>
</dbReference>
<keyword evidence="10" id="KW-0472">Membrane</keyword>
<dbReference type="CDD" id="cd16917">
    <property type="entry name" value="HATPase_UhpB-NarQ-NarX-like"/>
    <property type="match status" value="1"/>
</dbReference>
<dbReference type="SUPFAM" id="SSF55874">
    <property type="entry name" value="ATPase domain of HSP90 chaperone/DNA topoisomerase II/histidine kinase"/>
    <property type="match status" value="1"/>
</dbReference>
<evidence type="ECO:0000256" key="4">
    <source>
        <dbReference type="ARBA" id="ARBA00022679"/>
    </source>
</evidence>
<keyword evidence="5" id="KW-0547">Nucleotide-binding</keyword>
<dbReference type="Pfam" id="PF07730">
    <property type="entry name" value="HisKA_3"/>
    <property type="match status" value="1"/>
</dbReference>
<dbReference type="InterPro" id="IPR003594">
    <property type="entry name" value="HATPase_dom"/>
</dbReference>
<evidence type="ECO:0000256" key="10">
    <source>
        <dbReference type="SAM" id="Phobius"/>
    </source>
</evidence>
<dbReference type="InterPro" id="IPR050482">
    <property type="entry name" value="Sensor_HK_TwoCompSys"/>
</dbReference>
<evidence type="ECO:0000256" key="7">
    <source>
        <dbReference type="ARBA" id="ARBA00022840"/>
    </source>
</evidence>
<reference evidence="13 14" key="1">
    <citation type="submission" date="2019-03" db="EMBL/GenBank/DDBJ databases">
        <title>Genomic Encyclopedia of Type Strains, Phase IV (KMG-IV): sequencing the most valuable type-strain genomes for metagenomic binning, comparative biology and taxonomic classification.</title>
        <authorList>
            <person name="Goeker M."/>
        </authorList>
    </citation>
    <scope>NUCLEOTIDE SEQUENCE [LARGE SCALE GENOMIC DNA]</scope>
    <source>
        <strain evidence="13 14">DSM 29481</strain>
    </source>
</reference>
<keyword evidence="9" id="KW-0175">Coiled coil</keyword>
<evidence type="ECO:0000256" key="2">
    <source>
        <dbReference type="ARBA" id="ARBA00012438"/>
    </source>
</evidence>
<proteinExistence type="predicted"/>
<dbReference type="Gene3D" id="1.20.5.1930">
    <property type="match status" value="1"/>
</dbReference>
<feature type="coiled-coil region" evidence="9">
    <location>
        <begin position="203"/>
        <end position="240"/>
    </location>
</feature>
<name>A0A4R3TA40_9FIRM</name>
<keyword evidence="10" id="KW-1133">Transmembrane helix</keyword>
<evidence type="ECO:0000259" key="12">
    <source>
        <dbReference type="Pfam" id="PF07730"/>
    </source>
</evidence>
<gene>
    <name evidence="13" type="ORF">EDD61_11472</name>
</gene>
<evidence type="ECO:0000256" key="8">
    <source>
        <dbReference type="ARBA" id="ARBA00023012"/>
    </source>
</evidence>
<dbReference type="GO" id="GO:0016020">
    <property type="term" value="C:membrane"/>
    <property type="evidence" value="ECO:0007669"/>
    <property type="project" value="InterPro"/>
</dbReference>
<dbReference type="RefSeq" id="WP_020990745.1">
    <property type="nucleotide sequence ID" value="NZ_DBGDHU010000024.1"/>
</dbReference>
<dbReference type="GO" id="GO:0005524">
    <property type="term" value="F:ATP binding"/>
    <property type="evidence" value="ECO:0007669"/>
    <property type="project" value="UniProtKB-KW"/>
</dbReference>
<feature type="domain" description="Signal transduction histidine kinase subgroup 3 dimerisation and phosphoacceptor" evidence="12">
    <location>
        <begin position="239"/>
        <end position="306"/>
    </location>
</feature>
<dbReference type="GO" id="GO:0046983">
    <property type="term" value="F:protein dimerization activity"/>
    <property type="evidence" value="ECO:0007669"/>
    <property type="project" value="InterPro"/>
</dbReference>
<sequence length="437" mass="50934">MLRKQLMENRLRYTYFIMCFLNFTMIVFISSIIYITTKRICDMQEARTFLSMIDYLPKDPMHSMILSITAFVALLIVMRLRLKLHFETWQLVLCFLVESGLCLLIMERLYFSTNSILLLMMADLLTYITSNTYRFFFMVVLVTFYLGANYDFLSARVSMTSFYDYINCYNSFVKSLLLSVQNTLASLNIIVFIIYMVFLVQDKINENKRFLALNEELQSLNEQLKEYADIREKMGETRERNRLAREIHDTLGHTLTGLSVGLDACVLTCELDPKATRKQLSVLSETARRGLKDVRRSVDKLRPDALEHYTLKVAIDKMIKEFQEITDVTIHFVCHLPKLTFDSDEEEVIYRIIQEGMTNAVRHGHATKIYISIAKEENTLILIIEDNGIGCENIKPDFGLHHMQERIELLKGNIRFYGSSGFIIIAEIPIREGLEYD</sequence>
<feature type="transmembrane region" description="Helical" evidence="10">
    <location>
        <begin position="89"/>
        <end position="106"/>
    </location>
</feature>
<comment type="caution">
    <text evidence="13">The sequence shown here is derived from an EMBL/GenBank/DDBJ whole genome shotgun (WGS) entry which is preliminary data.</text>
</comment>
<feature type="transmembrane region" description="Helical" evidence="10">
    <location>
        <begin position="60"/>
        <end position="77"/>
    </location>
</feature>